<evidence type="ECO:0000256" key="1">
    <source>
        <dbReference type="SAM" id="Coils"/>
    </source>
</evidence>
<dbReference type="EMBL" id="NBCO01000008">
    <property type="protein sequence ID" value="ORC90375.1"/>
    <property type="molecule type" value="Genomic_DNA"/>
</dbReference>
<comment type="caution">
    <text evidence="2">The sequence shown here is derived from an EMBL/GenBank/DDBJ whole genome shotgun (WGS) entry which is preliminary data.</text>
</comment>
<feature type="coiled-coil region" evidence="1">
    <location>
        <begin position="189"/>
        <end position="216"/>
    </location>
</feature>
<name>A0A1X0P0D2_9TRYP</name>
<dbReference type="Proteomes" id="UP000192257">
    <property type="component" value="Unassembled WGS sequence"/>
</dbReference>
<evidence type="ECO:0000313" key="2">
    <source>
        <dbReference type="EMBL" id="ORC90375.1"/>
    </source>
</evidence>
<sequence length="222" mass="26327">MTVKREDLLRRLRDKYLSMECPTQTTVNDNNNNNINRDWPLAVFSRREETPSVLDCPRCRQLLLELQYLEKEKRDDLSVIDLLTVTLAWERAHGPRRRQQQQQQGICELSMQNAITVTPSSSSDMMRNQFYKNDNRNGGDNEFGGYNNNNILVDMTPSRLKEAYLSLKEKQSIAEEEWFQQRCRYEREISDLKKQLAQVERYLNSKNELCELLQRECRIGNR</sequence>
<accession>A0A1X0P0D2</accession>
<dbReference type="VEuPathDB" id="TriTrypDB:TM35_000081730"/>
<reference evidence="2 3" key="1">
    <citation type="submission" date="2017-03" db="EMBL/GenBank/DDBJ databases">
        <title>An alternative strategy for trypanosome survival in the mammalian bloodstream revealed through genome and transcriptome analysis of the ubiquitous bovine parasite Trypanosoma (Megatrypanum) theileri.</title>
        <authorList>
            <person name="Kelly S."/>
            <person name="Ivens A."/>
            <person name="Mott A."/>
            <person name="O'Neill E."/>
            <person name="Emms D."/>
            <person name="Macleod O."/>
            <person name="Voorheis P."/>
            <person name="Matthews J."/>
            <person name="Matthews K."/>
            <person name="Carrington M."/>
        </authorList>
    </citation>
    <scope>NUCLEOTIDE SEQUENCE [LARGE SCALE GENOMIC DNA]</scope>
    <source>
        <strain evidence="2">Edinburgh</strain>
    </source>
</reference>
<dbReference type="RefSeq" id="XP_028884441.1">
    <property type="nucleotide sequence ID" value="XM_029024038.1"/>
</dbReference>
<dbReference type="OrthoDB" id="10501316at2759"/>
<keyword evidence="1" id="KW-0175">Coiled coil</keyword>
<organism evidence="2 3">
    <name type="scientific">Trypanosoma theileri</name>
    <dbReference type="NCBI Taxonomy" id="67003"/>
    <lineage>
        <taxon>Eukaryota</taxon>
        <taxon>Discoba</taxon>
        <taxon>Euglenozoa</taxon>
        <taxon>Kinetoplastea</taxon>
        <taxon>Metakinetoplastina</taxon>
        <taxon>Trypanosomatida</taxon>
        <taxon>Trypanosomatidae</taxon>
        <taxon>Trypanosoma</taxon>
    </lineage>
</organism>
<evidence type="ECO:0000313" key="3">
    <source>
        <dbReference type="Proteomes" id="UP000192257"/>
    </source>
</evidence>
<keyword evidence="3" id="KW-1185">Reference proteome</keyword>
<dbReference type="GeneID" id="39983818"/>
<protein>
    <submittedName>
        <fullName evidence="2">Uncharacterized protein</fullName>
    </submittedName>
</protein>
<proteinExistence type="predicted"/>
<gene>
    <name evidence="2" type="ORF">TM35_000081730</name>
</gene>
<dbReference type="AlphaFoldDB" id="A0A1X0P0D2"/>